<gene>
    <name evidence="4" type="primary">cobN1</name>
    <name evidence="4" type="ORF">sm9_0224</name>
</gene>
<feature type="compositionally biased region" description="Low complexity" evidence="1">
    <location>
        <begin position="1485"/>
        <end position="1536"/>
    </location>
</feature>
<dbReference type="PANTHER" id="PTHR44119:SF4">
    <property type="entry name" value="AEROBIC COBALTOCHELATASE SUBUNIT COBN"/>
    <property type="match status" value="1"/>
</dbReference>
<feature type="domain" description="CobN/magnesium chelatase" evidence="3">
    <location>
        <begin position="293"/>
        <end position="1375"/>
    </location>
</feature>
<sequence length="1569" mass="174331">MFILIISLMLMFSLNAISAEDNSTLLATSTDSPDVLQAPNSINVHVTDSYVAENNTWSEDGVNLANASVSVYDSSNNLVFSGLTNSEGNVVISNLNSANYNVEIKYSTYEPYRQSVDLSTKTSQAIDYMFIPDILLLVDYDSHNEKVDLLMEMSKRVAYISTTNFDLTREWLFDYAKFIQLDMFNEGSYHTVTGEYLKEVLETSPANINYNVAYTFGIYSDSILNATGLHIVGASPSNNTFHTIENTYIGSYFQADDIDNSDVLDANMKNYLKYVYYLINSSKYTNPLLDVKNAPLMSPECGFYHPDLGIYTIVPDGNIINEWIKNNPGYDADGHGSLNWMIENYPNWLENTLDPTTLFKTFEKDYIGNISYDKPFIVIATYYSGGSVVDALIRSYEANGRAAFNVFKTGTVPSMSSILNKITDISTVGISAITSLYSWSLNYANGSAEGDLEDIDLAVLKGVYDISETSYLNELGPQIEWTFSVTYPSFEGVYGPIVLSYVDGMGKSHVIQSGVDKMVKLSCQWAELKEMDNADKVVSIILYNYPPGKAEIGASYLDVFQSTYDLLFQLEKAGFDVGNVSDIPSLYNLTELIVKFGNKGTWARGLLNEYVEQNFDELMAHNQLIDINQFYNLTAHINPALYEWMINRWGDGLGEIMVYNNTYIVIPGLWFGNVFITFQPSRGWEEVQNYHDLSLPPHQQYVAFYEWLDQVVGADAIINMGTHGTLEWLPGRNIGVMEGDWTFELTLTPTIYPYIVSNPGEAMVARDRIAPLMITHMTPAMVSSALYGNYTLLADYIAHYRDQVKLNVSTNAEEYKDLIIDLAPSLGYSKFNESNETFDEYVAELHSYLEGMEDDFYTYGLHYLGKVLTGYELIEEVITVTTSQTRIYNHILAHFYPELANMSFYDDIRHHDAYELVEASVVSFLKEYVTALVCGTSVEYLNDEYGIAKGSALYNDTAYAASVIVNIENNNEWAAIIKALEGDYVLAGLFADPAYGDSIPTGYDGFASDSTKMPSRSAYASAIKIVNLLLANYMEEHGEWPKLTSLILWGTEISRTEGIGIAEFLYFLGCRPVWAENGKVIGVEMLPLSDLTVQLNDGSVVNRPRIDVFASIVTSNKDWLTWLLTGVNLALNAEGEDFSQNYVKLHYNQTGIIDRLYGLPGAILEGTGMSNFIPSTSDWNIETVNEEATSIYLDKVSFAWNMDDKGNIVVTPQKDAYMKLLSQVDLITQNFDSTWRFIDSDDYYDWFGGLYNAARTLGAKPDTAFVDIRNQNNYVSRTYEEELDFEIRSMILNPNYYNPLVNSQAGSLSYAKNMENLYGGLILGGGQLNAELGNQIANTYNGLTGTIKSTAQAAAWQSMAAWMFYLNDQKVWEGDPKAVQELANNIIEIATQYGVACCHHTCKNLDFNMKIIQASSLSPQKKAEYAEILAQATLTDPLFVADDATVDGDGKSETNPSSEEVLVNGTSDSNGGQAGGQTAVGDQPASSQDASASASASAQSTSDSSQNNDASEDASQASDSNAYEISKSSPAKSASPESSMPIVVIIAIIVLIAIFLVGYSRNKDDFDEY</sequence>
<accession>A0A0U3EHP9</accession>
<dbReference type="EMBL" id="CP011266">
    <property type="protein sequence ID" value="ALT68029.1"/>
    <property type="molecule type" value="Genomic_DNA"/>
</dbReference>
<evidence type="ECO:0000259" key="3">
    <source>
        <dbReference type="Pfam" id="PF02514"/>
    </source>
</evidence>
<dbReference type="CDD" id="cd10150">
    <property type="entry name" value="CobN_like"/>
    <property type="match status" value="1"/>
</dbReference>
<keyword evidence="2" id="KW-1133">Transmembrane helix</keyword>
<reference evidence="4 5" key="1">
    <citation type="submission" date="2015-04" db="EMBL/GenBank/DDBJ databases">
        <title>The complete genome sequence of the rumen methanogen Methanobrevibacter millerae SM9.</title>
        <authorList>
            <person name="Leahy S.C."/>
            <person name="Kelly W.J."/>
            <person name="Pacheco D.M."/>
            <person name="Li D."/>
            <person name="Altermann E."/>
            <person name="Attwood G.T."/>
        </authorList>
    </citation>
    <scope>NUCLEOTIDE SEQUENCE [LARGE SCALE GENOMIC DNA]</scope>
    <source>
        <strain evidence="4 5">SM9</strain>
    </source>
</reference>
<dbReference type="Pfam" id="PF02514">
    <property type="entry name" value="CobN-Mg_chel"/>
    <property type="match status" value="1"/>
</dbReference>
<dbReference type="Proteomes" id="UP000067738">
    <property type="component" value="Chromosome"/>
</dbReference>
<proteinExistence type="predicted"/>
<protein>
    <submittedName>
        <fullName evidence="4">Cobaltochelatase CobN1</fullName>
    </submittedName>
</protein>
<organism evidence="4 5">
    <name type="scientific">Methanobrevibacter millerae</name>
    <dbReference type="NCBI Taxonomy" id="230361"/>
    <lineage>
        <taxon>Archaea</taxon>
        <taxon>Methanobacteriati</taxon>
        <taxon>Methanobacteriota</taxon>
        <taxon>Methanomada group</taxon>
        <taxon>Methanobacteria</taxon>
        <taxon>Methanobacteriales</taxon>
        <taxon>Methanobacteriaceae</taxon>
        <taxon>Methanobrevibacter</taxon>
    </lineage>
</organism>
<keyword evidence="5" id="KW-1185">Reference proteome</keyword>
<keyword evidence="2" id="KW-0812">Transmembrane</keyword>
<dbReference type="SUPFAM" id="SSF49478">
    <property type="entry name" value="Cna protein B-type domain"/>
    <property type="match status" value="1"/>
</dbReference>
<evidence type="ECO:0000313" key="4">
    <source>
        <dbReference type="EMBL" id="ALT68029.1"/>
    </source>
</evidence>
<keyword evidence="2" id="KW-0472">Membrane</keyword>
<feature type="transmembrane region" description="Helical" evidence="2">
    <location>
        <begin position="1540"/>
        <end position="1559"/>
    </location>
</feature>
<dbReference type="InterPro" id="IPR003672">
    <property type="entry name" value="CobN/Mg_chltase"/>
</dbReference>
<feature type="region of interest" description="Disordered" evidence="1">
    <location>
        <begin position="1444"/>
        <end position="1536"/>
    </location>
</feature>
<feature type="compositionally biased region" description="Polar residues" evidence="1">
    <location>
        <begin position="1453"/>
        <end position="1471"/>
    </location>
</feature>
<dbReference type="KEGG" id="mmil:sm9_0224"/>
<evidence type="ECO:0000256" key="1">
    <source>
        <dbReference type="SAM" id="MobiDB-lite"/>
    </source>
</evidence>
<evidence type="ECO:0000313" key="5">
    <source>
        <dbReference type="Proteomes" id="UP000067738"/>
    </source>
</evidence>
<evidence type="ECO:0000256" key="2">
    <source>
        <dbReference type="SAM" id="Phobius"/>
    </source>
</evidence>
<dbReference type="Gene3D" id="2.60.40.1120">
    <property type="entry name" value="Carboxypeptidase-like, regulatory domain"/>
    <property type="match status" value="1"/>
</dbReference>
<dbReference type="PATRIC" id="fig|230361.4.peg.231"/>
<dbReference type="PANTHER" id="PTHR44119">
    <property type="entry name" value="MAGNESIUM-CHELATASE SUBUNIT CHLH, CHLOROPLASTIC"/>
    <property type="match status" value="1"/>
</dbReference>
<name>A0A0U3EHP9_9EURY</name>